<organism evidence="2 3">
    <name type="scientific">Flavobacterium segetis</name>
    <dbReference type="NCBI Taxonomy" id="271157"/>
    <lineage>
        <taxon>Bacteria</taxon>
        <taxon>Pseudomonadati</taxon>
        <taxon>Bacteroidota</taxon>
        <taxon>Flavobacteriia</taxon>
        <taxon>Flavobacteriales</taxon>
        <taxon>Flavobacteriaceae</taxon>
        <taxon>Flavobacterium</taxon>
    </lineage>
</organism>
<keyword evidence="3" id="KW-1185">Reference proteome</keyword>
<feature type="signal peptide" evidence="1">
    <location>
        <begin position="1"/>
        <end position="19"/>
    </location>
</feature>
<feature type="chain" id="PRO_5013041971" description="GLPGLI family protein" evidence="1">
    <location>
        <begin position="20"/>
        <end position="248"/>
    </location>
</feature>
<gene>
    <name evidence="2" type="ORF">SAMN05444396_102191</name>
</gene>
<dbReference type="Proteomes" id="UP000184036">
    <property type="component" value="Unassembled WGS sequence"/>
</dbReference>
<accession>A0A1M5F7L8</accession>
<evidence type="ECO:0008006" key="4">
    <source>
        <dbReference type="Google" id="ProtNLM"/>
    </source>
</evidence>
<dbReference type="OrthoDB" id="980385at2"/>
<reference evidence="3" key="1">
    <citation type="submission" date="2016-11" db="EMBL/GenBank/DDBJ databases">
        <authorList>
            <person name="Varghese N."/>
            <person name="Submissions S."/>
        </authorList>
    </citation>
    <scope>NUCLEOTIDE SEQUENCE [LARGE SCALE GENOMIC DNA]</scope>
    <source>
        <strain evidence="3">DSM 19741</strain>
    </source>
</reference>
<name>A0A1M5F7L8_9FLAO</name>
<evidence type="ECO:0000256" key="1">
    <source>
        <dbReference type="SAM" id="SignalP"/>
    </source>
</evidence>
<proteinExistence type="predicted"/>
<dbReference type="EMBL" id="FQWE01000002">
    <property type="protein sequence ID" value="SHF87497.1"/>
    <property type="molecule type" value="Genomic_DNA"/>
</dbReference>
<evidence type="ECO:0000313" key="2">
    <source>
        <dbReference type="EMBL" id="SHF87497.1"/>
    </source>
</evidence>
<dbReference type="Gene3D" id="2.40.360.20">
    <property type="match status" value="1"/>
</dbReference>
<keyword evidence="1" id="KW-0732">Signal</keyword>
<sequence>MKINKLIITALLISSLCMAQQYDGLKIEKSKVDKNNVIYQIRKTFRYSYSIQKNENKYFLVNNTEDSLSTNELDKNRIDVIKMSVIKPKMFQRTNKNQTEIRYIFEPNPRSRSSTGVVENKENVWIHPPRMGFLNALETCPFPYIKLNKPVGYIWTDKMNIGDHRSNKQWGEWKGRLLLDYTYKIVGKEAIKTSLGSLDCSKIESTAKSNIGESKLVSFYNDKYGFVKLEYTLMTGSQIEINLVEVSE</sequence>
<evidence type="ECO:0000313" key="3">
    <source>
        <dbReference type="Proteomes" id="UP000184036"/>
    </source>
</evidence>
<dbReference type="RefSeq" id="WP_072988714.1">
    <property type="nucleotide sequence ID" value="NZ_FQWE01000002.1"/>
</dbReference>
<protein>
    <recommendedName>
        <fullName evidence="4">GLPGLI family protein</fullName>
    </recommendedName>
</protein>
<dbReference type="AlphaFoldDB" id="A0A1M5F7L8"/>